<protein>
    <submittedName>
        <fullName evidence="2">Type IV toxin-antitoxin system AbiEi family antitoxin domain-containing protein</fullName>
    </submittedName>
</protein>
<sequence>MQHIIDLAQRQGYVTAAQVSDLGRASHTLGRLVADGRLVRASRGIYLPPASRFRPQTHALLVRATLDDDPFAVASHHSALALHGIALFDVDWGQVHLLDARTSSRIRDHRHWHVLRAADQVVEVDGYRVAGVPLALAQVAAQFGITAGLVAIDDALHRGCCTRDDVASVLASGRLRRGVVAARRAVELADERTESPGESRLRWILSNSPWHFEIQANVGGPGAGYRVDHLVEGRLVVEFDGAVKYDGPAGRSALLAEKAREDWIRERGFGFLRVVWSELDHPAQVQRRISRTLLQTPLRLP</sequence>
<keyword evidence="3" id="KW-1185">Reference proteome</keyword>
<reference evidence="2 3" key="1">
    <citation type="journal article" date="2023" name="Environ Microbiome">
        <title>A coral-associated actinobacterium mitigates coral bleaching under heat stress.</title>
        <authorList>
            <person name="Li J."/>
            <person name="Zou Y."/>
            <person name="Li Q."/>
            <person name="Zhang J."/>
            <person name="Bourne D.G."/>
            <person name="Lyu Y."/>
            <person name="Liu C."/>
            <person name="Zhang S."/>
        </authorList>
    </citation>
    <scope>NUCLEOTIDE SEQUENCE [LARGE SCALE GENOMIC DNA]</scope>
    <source>
        <strain evidence="2 3">SCSIO 13291</strain>
    </source>
</reference>
<dbReference type="Proteomes" id="UP001434337">
    <property type="component" value="Chromosome"/>
</dbReference>
<gene>
    <name evidence="2" type="ORF">PCC79_05275</name>
</gene>
<dbReference type="EMBL" id="CP115965">
    <property type="protein sequence ID" value="WZW99608.1"/>
    <property type="molecule type" value="Genomic_DNA"/>
</dbReference>
<name>A0ABZ3CA08_9ACTN</name>
<dbReference type="Pfam" id="PF13338">
    <property type="entry name" value="AbiEi_4"/>
    <property type="match status" value="1"/>
</dbReference>
<proteinExistence type="predicted"/>
<dbReference type="InterPro" id="IPR025159">
    <property type="entry name" value="AbiEi_N"/>
</dbReference>
<organism evidence="2 3">
    <name type="scientific">Propioniciclava soli</name>
    <dbReference type="NCBI Taxonomy" id="2775081"/>
    <lineage>
        <taxon>Bacteria</taxon>
        <taxon>Bacillati</taxon>
        <taxon>Actinomycetota</taxon>
        <taxon>Actinomycetes</taxon>
        <taxon>Propionibacteriales</taxon>
        <taxon>Propionibacteriaceae</taxon>
        <taxon>Propioniciclava</taxon>
    </lineage>
</organism>
<evidence type="ECO:0000259" key="1">
    <source>
        <dbReference type="Pfam" id="PF13338"/>
    </source>
</evidence>
<dbReference type="Gene3D" id="3.40.960.10">
    <property type="entry name" value="VSR Endonuclease"/>
    <property type="match status" value="1"/>
</dbReference>
<accession>A0ABZ3CA08</accession>
<evidence type="ECO:0000313" key="3">
    <source>
        <dbReference type="Proteomes" id="UP001434337"/>
    </source>
</evidence>
<evidence type="ECO:0000313" key="2">
    <source>
        <dbReference type="EMBL" id="WZW99608.1"/>
    </source>
</evidence>
<dbReference type="RefSeq" id="WP_342373212.1">
    <property type="nucleotide sequence ID" value="NZ_CP115965.1"/>
</dbReference>
<feature type="domain" description="AbiEi antitoxin N-terminal" evidence="1">
    <location>
        <begin position="4"/>
        <end position="49"/>
    </location>
</feature>